<dbReference type="Proteomes" id="UP000237246">
    <property type="component" value="Unassembled WGS sequence"/>
</dbReference>
<feature type="compositionally biased region" description="Polar residues" evidence="1">
    <location>
        <begin position="154"/>
        <end position="174"/>
    </location>
</feature>
<dbReference type="AlphaFoldDB" id="A0A2P4SFA8"/>
<keyword evidence="3" id="KW-1185">Reference proteome</keyword>
<sequence>MSLQILNAENGENVSDDLTAEECGFHFALPEPTGRPSILRLSQKENLPPKSVAKAMKVTFQTPLRDPQSRKILSPTMTDKLDSTFTLDDCSEALQDDLSMPISTVISQQKAEAEASDTEINKQMPEKVSAAPYPDDEMPVKSRGSYSLDFDNLNDINPFQSSMQLQNSPGNLQKSPVRVSSSPEKTSEKSSNSLPLDNTASPSTTASTEYPSEQDNAFSSGKKSVLLELESNKPDLFPKQAISGSLQESPSTEVSRTGKSGSLDVISSEVTYSKTGESKLQNVPVPEKASTEELKPLEEPAVSKGEPTEKPGVTKAGPVKLEFDFENTSVRKPPPKKLGKRLGIKPPSKKTFNTKLKTESTEVENKSHVEDEAPVPRASYKFDWDKLDDPNFNPFGGGSKISTSPKCSEPSSQKVCQQEEQDSTLPRREHLPLEQDNRPASCEILEKKEPRSP</sequence>
<feature type="compositionally biased region" description="Basic and acidic residues" evidence="1">
    <location>
        <begin position="425"/>
        <end position="437"/>
    </location>
</feature>
<feature type="compositionally biased region" description="Basic and acidic residues" evidence="1">
    <location>
        <begin position="444"/>
        <end position="453"/>
    </location>
</feature>
<evidence type="ECO:0000313" key="3">
    <source>
        <dbReference type="Proteomes" id="UP000237246"/>
    </source>
</evidence>
<feature type="compositionally biased region" description="Basic and acidic residues" evidence="1">
    <location>
        <begin position="356"/>
        <end position="371"/>
    </location>
</feature>
<gene>
    <name evidence="2" type="ORF">CIB84_013459</name>
</gene>
<feature type="compositionally biased region" description="Polar residues" evidence="1">
    <location>
        <begin position="400"/>
        <end position="418"/>
    </location>
</feature>
<protein>
    <recommendedName>
        <fullName evidence="4">Transforming acidic coiled-coil-containing protein C-terminal domain-containing protein</fullName>
    </recommendedName>
</protein>
<feature type="compositionally biased region" description="Polar residues" evidence="1">
    <location>
        <begin position="194"/>
        <end position="222"/>
    </location>
</feature>
<feature type="compositionally biased region" description="Polar residues" evidence="1">
    <location>
        <begin position="268"/>
        <end position="281"/>
    </location>
</feature>
<evidence type="ECO:0008006" key="4">
    <source>
        <dbReference type="Google" id="ProtNLM"/>
    </source>
</evidence>
<reference evidence="2 3" key="1">
    <citation type="submission" date="2018-01" db="EMBL/GenBank/DDBJ databases">
        <title>Comparison of the Chinese Bamboo Partridge and Red Junglefowl genome sequences highlights the importance of demography in genome evolution.</title>
        <authorList>
            <person name="Tiley G.P."/>
            <person name="Kimball R.T."/>
            <person name="Braun E.L."/>
            <person name="Burleigh J.G."/>
        </authorList>
    </citation>
    <scope>NUCLEOTIDE SEQUENCE [LARGE SCALE GENOMIC DNA]</scope>
    <source>
        <strain evidence="2">RTK389</strain>
        <tissue evidence="2">Blood</tissue>
    </source>
</reference>
<feature type="compositionally biased region" description="Low complexity" evidence="1">
    <location>
        <begin position="180"/>
        <end position="193"/>
    </location>
</feature>
<dbReference type="GO" id="GO:0007097">
    <property type="term" value="P:nuclear migration"/>
    <property type="evidence" value="ECO:0007669"/>
    <property type="project" value="TreeGrafter"/>
</dbReference>
<organism evidence="2 3">
    <name type="scientific">Bambusicola thoracicus</name>
    <name type="common">Chinese bamboo-partridge</name>
    <name type="synonym">Perdix thoracica</name>
    <dbReference type="NCBI Taxonomy" id="9083"/>
    <lineage>
        <taxon>Eukaryota</taxon>
        <taxon>Metazoa</taxon>
        <taxon>Chordata</taxon>
        <taxon>Craniata</taxon>
        <taxon>Vertebrata</taxon>
        <taxon>Euteleostomi</taxon>
        <taxon>Archelosauria</taxon>
        <taxon>Archosauria</taxon>
        <taxon>Dinosauria</taxon>
        <taxon>Saurischia</taxon>
        <taxon>Theropoda</taxon>
        <taxon>Coelurosauria</taxon>
        <taxon>Aves</taxon>
        <taxon>Neognathae</taxon>
        <taxon>Galloanserae</taxon>
        <taxon>Galliformes</taxon>
        <taxon>Phasianidae</taxon>
        <taxon>Perdicinae</taxon>
        <taxon>Bambusicola</taxon>
    </lineage>
</organism>
<dbReference type="OrthoDB" id="10255048at2759"/>
<dbReference type="GO" id="GO:0007052">
    <property type="term" value="P:mitotic spindle organization"/>
    <property type="evidence" value="ECO:0007669"/>
    <property type="project" value="InterPro"/>
</dbReference>
<dbReference type="EMBL" id="PPHD01054891">
    <property type="protein sequence ID" value="POI22793.1"/>
    <property type="molecule type" value="Genomic_DNA"/>
</dbReference>
<dbReference type="PANTHER" id="PTHR13924:SF4">
    <property type="entry name" value="TRANSFORMING ACIDIC COILED-COIL-CONTAINING PROTEIN 3"/>
    <property type="match status" value="1"/>
</dbReference>
<feature type="region of interest" description="Disordered" evidence="1">
    <location>
        <begin position="107"/>
        <end position="453"/>
    </location>
</feature>
<name>A0A2P4SFA8_BAMTH</name>
<feature type="compositionally biased region" description="Polar residues" evidence="1">
    <location>
        <begin position="242"/>
        <end position="260"/>
    </location>
</feature>
<feature type="compositionally biased region" description="Basic and acidic residues" evidence="1">
    <location>
        <begin position="380"/>
        <end position="389"/>
    </location>
</feature>
<dbReference type="GO" id="GO:0005737">
    <property type="term" value="C:cytoplasm"/>
    <property type="evidence" value="ECO:0007669"/>
    <property type="project" value="TreeGrafter"/>
</dbReference>
<dbReference type="PANTHER" id="PTHR13924">
    <property type="entry name" value="TRANSFORMING ACIDIC COILED-COIL CONTAINING PROTEIN 1/2"/>
    <property type="match status" value="1"/>
</dbReference>
<evidence type="ECO:0000313" key="2">
    <source>
        <dbReference type="EMBL" id="POI22793.1"/>
    </source>
</evidence>
<proteinExistence type="predicted"/>
<comment type="caution">
    <text evidence="2">The sequence shown here is derived from an EMBL/GenBank/DDBJ whole genome shotgun (WGS) entry which is preliminary data.</text>
</comment>
<dbReference type="InterPro" id="IPR039915">
    <property type="entry name" value="TACC"/>
</dbReference>
<accession>A0A2P4SFA8</accession>
<evidence type="ECO:0000256" key="1">
    <source>
        <dbReference type="SAM" id="MobiDB-lite"/>
    </source>
</evidence>
<dbReference type="GO" id="GO:0021987">
    <property type="term" value="P:cerebral cortex development"/>
    <property type="evidence" value="ECO:0007669"/>
    <property type="project" value="TreeGrafter"/>
</dbReference>
<feature type="compositionally biased region" description="Basic residues" evidence="1">
    <location>
        <begin position="333"/>
        <end position="343"/>
    </location>
</feature>
<feature type="compositionally biased region" description="Basic and acidic residues" evidence="1">
    <location>
        <begin position="289"/>
        <end position="298"/>
    </location>
</feature>